<dbReference type="PROSITE" id="PS51257">
    <property type="entry name" value="PROKAR_LIPOPROTEIN"/>
    <property type="match status" value="1"/>
</dbReference>
<protein>
    <submittedName>
        <fullName evidence="2">Unannotated protein</fullName>
    </submittedName>
</protein>
<proteinExistence type="predicted"/>
<dbReference type="InterPro" id="IPR019606">
    <property type="entry name" value="GerMN"/>
</dbReference>
<evidence type="ECO:0000259" key="1">
    <source>
        <dbReference type="SMART" id="SM00909"/>
    </source>
</evidence>
<gene>
    <name evidence="2" type="ORF">UFOPK3001_00095</name>
    <name evidence="3" type="ORF">UFOPK3954_01363</name>
</gene>
<accession>A0A6J6WVP1</accession>
<reference evidence="2" key="1">
    <citation type="submission" date="2020-05" db="EMBL/GenBank/DDBJ databases">
        <authorList>
            <person name="Chiriac C."/>
            <person name="Salcher M."/>
            <person name="Ghai R."/>
            <person name="Kavagutti S V."/>
        </authorList>
    </citation>
    <scope>NUCLEOTIDE SEQUENCE</scope>
</reference>
<name>A0A6J6WVP1_9ZZZZ</name>
<dbReference type="EMBL" id="CAFAAJ010000004">
    <property type="protein sequence ID" value="CAB4789371.1"/>
    <property type="molecule type" value="Genomic_DNA"/>
</dbReference>
<sequence>MMRRLLPLALAALLISSCALSTDREPRDILNDEEPTLVNTTAAATPQPGAGSTVYFLGPSGTSSQSPLVAVGRQTQVDPSALLRILFEGPTAKEQASLGVRTAIPAGSMLLSAEPSPQGTLTVDLSGEFLSNAGDVLLDAVAQVVFTASQLPGVRRVRLLVNGEAQDWPTGAGTTTRDPLSVYDFFERLPPITLATSGSTTTGP</sequence>
<evidence type="ECO:0000313" key="2">
    <source>
        <dbReference type="EMBL" id="CAB4789371.1"/>
    </source>
</evidence>
<feature type="domain" description="GerMN" evidence="1">
    <location>
        <begin position="79"/>
        <end position="170"/>
    </location>
</feature>
<organism evidence="2">
    <name type="scientific">freshwater metagenome</name>
    <dbReference type="NCBI Taxonomy" id="449393"/>
    <lineage>
        <taxon>unclassified sequences</taxon>
        <taxon>metagenomes</taxon>
        <taxon>ecological metagenomes</taxon>
    </lineage>
</organism>
<dbReference type="Pfam" id="PF10646">
    <property type="entry name" value="Germane"/>
    <property type="match status" value="1"/>
</dbReference>
<dbReference type="AlphaFoldDB" id="A0A6J6WVP1"/>
<dbReference type="EMBL" id="CAFBON010000137">
    <property type="protein sequence ID" value="CAB4994288.1"/>
    <property type="molecule type" value="Genomic_DNA"/>
</dbReference>
<evidence type="ECO:0000313" key="3">
    <source>
        <dbReference type="EMBL" id="CAB4994288.1"/>
    </source>
</evidence>
<dbReference type="SMART" id="SM00909">
    <property type="entry name" value="Germane"/>
    <property type="match status" value="1"/>
</dbReference>